<organism evidence="13 14">
    <name type="scientific">Drosophila yakuba</name>
    <name type="common">Fruit fly</name>
    <dbReference type="NCBI Taxonomy" id="7245"/>
    <lineage>
        <taxon>Eukaryota</taxon>
        <taxon>Metazoa</taxon>
        <taxon>Ecdysozoa</taxon>
        <taxon>Arthropoda</taxon>
        <taxon>Hexapoda</taxon>
        <taxon>Insecta</taxon>
        <taxon>Pterygota</taxon>
        <taxon>Neoptera</taxon>
        <taxon>Endopterygota</taxon>
        <taxon>Diptera</taxon>
        <taxon>Brachycera</taxon>
        <taxon>Muscomorpha</taxon>
        <taxon>Ephydroidea</taxon>
        <taxon>Drosophilidae</taxon>
        <taxon>Drosophila</taxon>
        <taxon>Sophophora</taxon>
    </lineage>
</organism>
<dbReference type="GO" id="GO:0006508">
    <property type="term" value="P:proteolysis"/>
    <property type="evidence" value="ECO:0007669"/>
    <property type="project" value="UniProtKB-KW"/>
</dbReference>
<comment type="subcellular location">
    <subcellularLocation>
        <location evidence="1">Secreted</location>
        <location evidence="1">Extracellular space</location>
    </subcellularLocation>
</comment>
<dbReference type="OMA" id="GEGLCYG"/>
<dbReference type="Proteomes" id="UP000002282">
    <property type="component" value="Chromosome X"/>
</dbReference>
<dbReference type="InterPro" id="IPR001254">
    <property type="entry name" value="Trypsin_dom"/>
</dbReference>
<dbReference type="AlphaFoldDB" id="B4PX47"/>
<dbReference type="SMART" id="SM00020">
    <property type="entry name" value="Tryp_SPc"/>
    <property type="match status" value="1"/>
</dbReference>
<evidence type="ECO:0000256" key="8">
    <source>
        <dbReference type="ARBA" id="ARBA00023157"/>
    </source>
</evidence>
<dbReference type="InterPro" id="IPR001314">
    <property type="entry name" value="Peptidase_S1A"/>
</dbReference>
<evidence type="ECO:0000256" key="9">
    <source>
        <dbReference type="ARBA" id="ARBA00036320"/>
    </source>
</evidence>
<keyword evidence="14" id="KW-1185">Reference proteome</keyword>
<keyword evidence="7" id="KW-0865">Zymogen</keyword>
<dbReference type="InterPro" id="IPR009003">
    <property type="entry name" value="Peptidase_S1_PA"/>
</dbReference>
<evidence type="ECO:0000259" key="12">
    <source>
        <dbReference type="PROSITE" id="PS50240"/>
    </source>
</evidence>
<dbReference type="KEGG" id="dya:Dyak_GE16645"/>
<dbReference type="SMR" id="B4PX47"/>
<evidence type="ECO:0000256" key="7">
    <source>
        <dbReference type="ARBA" id="ARBA00023145"/>
    </source>
</evidence>
<dbReference type="MEROPS" id="S01.A34"/>
<dbReference type="EMBL" id="CM000162">
    <property type="protein sequence ID" value="EDX00833.1"/>
    <property type="molecule type" value="Genomic_DNA"/>
</dbReference>
<dbReference type="EC" id="3.4.21.4" evidence="10"/>
<evidence type="ECO:0000313" key="14">
    <source>
        <dbReference type="Proteomes" id="UP000002282"/>
    </source>
</evidence>
<dbReference type="PROSITE" id="PS50240">
    <property type="entry name" value="TRYPSIN_DOM"/>
    <property type="match status" value="1"/>
</dbReference>
<name>B4PX47_DROYA</name>
<dbReference type="Pfam" id="PF00089">
    <property type="entry name" value="Trypsin"/>
    <property type="match status" value="1"/>
</dbReference>
<protein>
    <recommendedName>
        <fullName evidence="10">trypsin</fullName>
        <ecNumber evidence="10">3.4.21.4</ecNumber>
    </recommendedName>
</protein>
<dbReference type="Gene3D" id="2.40.10.10">
    <property type="entry name" value="Trypsin-like serine proteases"/>
    <property type="match status" value="1"/>
</dbReference>
<evidence type="ECO:0000256" key="3">
    <source>
        <dbReference type="ARBA" id="ARBA00022670"/>
    </source>
</evidence>
<reference evidence="13 14" key="2">
    <citation type="journal article" date="2007" name="PLoS Biol.">
        <title>Principles of genome evolution in the Drosophila melanogaster species group.</title>
        <authorList>
            <person name="Ranz J.M."/>
            <person name="Maurin D."/>
            <person name="Chan Y.S."/>
            <person name="von Grotthuss M."/>
            <person name="Hillier L.W."/>
            <person name="Roote J."/>
            <person name="Ashburner M."/>
            <person name="Bergman C.M."/>
        </authorList>
    </citation>
    <scope>NUCLEOTIDE SEQUENCE [LARGE SCALE GENOMIC DNA]</scope>
    <source>
        <strain evidence="14">Tai18E2 / Tucson 14021-0261.01</strain>
    </source>
</reference>
<gene>
    <name evidence="13" type="primary">Dyak\GE16645</name>
    <name evidence="13" type="synonym">CG11664</name>
    <name evidence="13" type="synonym">dyak_GLEANR_18047</name>
    <name evidence="13" type="synonym">GE16645</name>
    <name evidence="13" type="ORF">Dyak_GE16645</name>
</gene>
<feature type="signal peptide" evidence="11">
    <location>
        <begin position="1"/>
        <end position="22"/>
    </location>
</feature>
<reference evidence="13 14" key="1">
    <citation type="journal article" date="2007" name="Nature">
        <title>Evolution of genes and genomes on the Drosophila phylogeny.</title>
        <authorList>
            <consortium name="Drosophila 12 Genomes Consortium"/>
            <person name="Clark A.G."/>
            <person name="Eisen M.B."/>
            <person name="Smith D.R."/>
            <person name="Bergman C.M."/>
            <person name="Oliver B."/>
            <person name="Markow T.A."/>
            <person name="Kaufman T.C."/>
            <person name="Kellis M."/>
            <person name="Gelbart W."/>
            <person name="Iyer V.N."/>
            <person name="Pollard D.A."/>
            <person name="Sackton T.B."/>
            <person name="Larracuente A.M."/>
            <person name="Singh N.D."/>
            <person name="Abad J.P."/>
            <person name="Abt D.N."/>
            <person name="Adryan B."/>
            <person name="Aguade M."/>
            <person name="Akashi H."/>
            <person name="Anderson W.W."/>
            <person name="Aquadro C.F."/>
            <person name="Ardell D.H."/>
            <person name="Arguello R."/>
            <person name="Artieri C.G."/>
            <person name="Barbash D.A."/>
            <person name="Barker D."/>
            <person name="Barsanti P."/>
            <person name="Batterham P."/>
            <person name="Batzoglou S."/>
            <person name="Begun D."/>
            <person name="Bhutkar A."/>
            <person name="Blanco E."/>
            <person name="Bosak S.A."/>
            <person name="Bradley R.K."/>
            <person name="Brand A.D."/>
            <person name="Brent M.R."/>
            <person name="Brooks A.N."/>
            <person name="Brown R.H."/>
            <person name="Butlin R.K."/>
            <person name="Caggese C."/>
            <person name="Calvi B.R."/>
            <person name="Bernardo de Carvalho A."/>
            <person name="Caspi A."/>
            <person name="Castrezana S."/>
            <person name="Celniker S.E."/>
            <person name="Chang J.L."/>
            <person name="Chapple C."/>
            <person name="Chatterji S."/>
            <person name="Chinwalla A."/>
            <person name="Civetta A."/>
            <person name="Clifton S.W."/>
            <person name="Comeron J.M."/>
            <person name="Costello J.C."/>
            <person name="Coyne J.A."/>
            <person name="Daub J."/>
            <person name="David R.G."/>
            <person name="Delcher A.L."/>
            <person name="Delehaunty K."/>
            <person name="Do C.B."/>
            <person name="Ebling H."/>
            <person name="Edwards K."/>
            <person name="Eickbush T."/>
            <person name="Evans J.D."/>
            <person name="Filipski A."/>
            <person name="Findeiss S."/>
            <person name="Freyhult E."/>
            <person name="Fulton L."/>
            <person name="Fulton R."/>
            <person name="Garcia A.C."/>
            <person name="Gardiner A."/>
            <person name="Garfield D.A."/>
            <person name="Garvin B.E."/>
            <person name="Gibson G."/>
            <person name="Gilbert D."/>
            <person name="Gnerre S."/>
            <person name="Godfrey J."/>
            <person name="Good R."/>
            <person name="Gotea V."/>
            <person name="Gravely B."/>
            <person name="Greenberg A.J."/>
            <person name="Griffiths-Jones S."/>
            <person name="Gross S."/>
            <person name="Guigo R."/>
            <person name="Gustafson E.A."/>
            <person name="Haerty W."/>
            <person name="Hahn M.W."/>
            <person name="Halligan D.L."/>
            <person name="Halpern A.L."/>
            <person name="Halter G.M."/>
            <person name="Han M.V."/>
            <person name="Heger A."/>
            <person name="Hillier L."/>
            <person name="Hinrichs A.S."/>
            <person name="Holmes I."/>
            <person name="Hoskins R.A."/>
            <person name="Hubisz M.J."/>
            <person name="Hultmark D."/>
            <person name="Huntley M.A."/>
            <person name="Jaffe D.B."/>
            <person name="Jagadeeshan S."/>
            <person name="Jeck W.R."/>
            <person name="Johnson J."/>
            <person name="Jones C.D."/>
            <person name="Jordan W.C."/>
            <person name="Karpen G.H."/>
            <person name="Kataoka E."/>
            <person name="Keightley P.D."/>
            <person name="Kheradpour P."/>
            <person name="Kirkness E.F."/>
            <person name="Koerich L.B."/>
            <person name="Kristiansen K."/>
            <person name="Kudrna D."/>
            <person name="Kulathinal R.J."/>
            <person name="Kumar S."/>
            <person name="Kwok R."/>
            <person name="Lander E."/>
            <person name="Langley C.H."/>
            <person name="Lapoint R."/>
            <person name="Lazzaro B.P."/>
            <person name="Lee S.J."/>
            <person name="Levesque L."/>
            <person name="Li R."/>
            <person name="Lin C.F."/>
            <person name="Lin M.F."/>
            <person name="Lindblad-Toh K."/>
            <person name="Llopart A."/>
            <person name="Long M."/>
            <person name="Low L."/>
            <person name="Lozovsky E."/>
            <person name="Lu J."/>
            <person name="Luo M."/>
            <person name="Machado C.A."/>
            <person name="Makalowski W."/>
            <person name="Marzo M."/>
            <person name="Matsuda M."/>
            <person name="Matzkin L."/>
            <person name="McAllister B."/>
            <person name="McBride C.S."/>
            <person name="McKernan B."/>
            <person name="McKernan K."/>
            <person name="Mendez-Lago M."/>
            <person name="Minx P."/>
            <person name="Mollenhauer M.U."/>
            <person name="Montooth K."/>
            <person name="Mount S.M."/>
            <person name="Mu X."/>
            <person name="Myers E."/>
            <person name="Negre B."/>
            <person name="Newfeld S."/>
            <person name="Nielsen R."/>
            <person name="Noor M.A."/>
            <person name="O'Grady P."/>
            <person name="Pachter L."/>
            <person name="Papaceit M."/>
            <person name="Parisi M.J."/>
            <person name="Parisi M."/>
            <person name="Parts L."/>
            <person name="Pedersen J.S."/>
            <person name="Pesole G."/>
            <person name="Phillippy A.M."/>
            <person name="Ponting C.P."/>
            <person name="Pop M."/>
            <person name="Porcelli D."/>
            <person name="Powell J.R."/>
            <person name="Prohaska S."/>
            <person name="Pruitt K."/>
            <person name="Puig M."/>
            <person name="Quesneville H."/>
            <person name="Ram K.R."/>
            <person name="Rand D."/>
            <person name="Rasmussen M.D."/>
            <person name="Reed L.K."/>
            <person name="Reenan R."/>
            <person name="Reily A."/>
            <person name="Remington K.A."/>
            <person name="Rieger T.T."/>
            <person name="Ritchie M.G."/>
            <person name="Robin C."/>
            <person name="Rogers Y.H."/>
            <person name="Rohde C."/>
            <person name="Rozas J."/>
            <person name="Rubenfield M.J."/>
            <person name="Ruiz A."/>
            <person name="Russo S."/>
            <person name="Salzberg S.L."/>
            <person name="Sanchez-Gracia A."/>
            <person name="Saranga D.J."/>
            <person name="Sato H."/>
            <person name="Schaeffer S.W."/>
            <person name="Schatz M.C."/>
            <person name="Schlenke T."/>
            <person name="Schwartz R."/>
            <person name="Segarra C."/>
            <person name="Singh R.S."/>
            <person name="Sirot L."/>
            <person name="Sirota M."/>
            <person name="Sisneros N.B."/>
            <person name="Smith C.D."/>
            <person name="Smith T.F."/>
            <person name="Spieth J."/>
            <person name="Stage D.E."/>
            <person name="Stark A."/>
            <person name="Stephan W."/>
            <person name="Strausberg R.L."/>
            <person name="Strempel S."/>
            <person name="Sturgill D."/>
            <person name="Sutton G."/>
            <person name="Sutton G.G."/>
            <person name="Tao W."/>
            <person name="Teichmann S."/>
            <person name="Tobari Y.N."/>
            <person name="Tomimura Y."/>
            <person name="Tsolas J.M."/>
            <person name="Valente V.L."/>
            <person name="Venter E."/>
            <person name="Venter J.C."/>
            <person name="Vicario S."/>
            <person name="Vieira F.G."/>
            <person name="Vilella A.J."/>
            <person name="Villasante A."/>
            <person name="Walenz B."/>
            <person name="Wang J."/>
            <person name="Wasserman M."/>
            <person name="Watts T."/>
            <person name="Wilson D."/>
            <person name="Wilson R.K."/>
            <person name="Wing R.A."/>
            <person name="Wolfner M.F."/>
            <person name="Wong A."/>
            <person name="Wong G.K."/>
            <person name="Wu C.I."/>
            <person name="Wu G."/>
            <person name="Yamamoto D."/>
            <person name="Yang H.P."/>
            <person name="Yang S.P."/>
            <person name="Yorke J.A."/>
            <person name="Yoshida K."/>
            <person name="Zdobnov E."/>
            <person name="Zhang P."/>
            <person name="Zhang Y."/>
            <person name="Zimin A.V."/>
            <person name="Baldwin J."/>
            <person name="Abdouelleil A."/>
            <person name="Abdulkadir J."/>
            <person name="Abebe A."/>
            <person name="Abera B."/>
            <person name="Abreu J."/>
            <person name="Acer S.C."/>
            <person name="Aftuck L."/>
            <person name="Alexander A."/>
            <person name="An P."/>
            <person name="Anderson E."/>
            <person name="Anderson S."/>
            <person name="Arachi H."/>
            <person name="Azer M."/>
            <person name="Bachantsang P."/>
            <person name="Barry A."/>
            <person name="Bayul T."/>
            <person name="Berlin A."/>
            <person name="Bessette D."/>
            <person name="Bloom T."/>
            <person name="Blye J."/>
            <person name="Boguslavskiy L."/>
            <person name="Bonnet C."/>
            <person name="Boukhgalter B."/>
            <person name="Bourzgui I."/>
            <person name="Brown A."/>
            <person name="Cahill P."/>
            <person name="Channer S."/>
            <person name="Cheshatsang Y."/>
            <person name="Chuda L."/>
            <person name="Citroen M."/>
            <person name="Collymore A."/>
            <person name="Cooke P."/>
            <person name="Costello M."/>
            <person name="D'Aco K."/>
            <person name="Daza R."/>
            <person name="De Haan G."/>
            <person name="DeGray S."/>
            <person name="DeMaso C."/>
            <person name="Dhargay N."/>
            <person name="Dooley K."/>
            <person name="Dooley E."/>
            <person name="Doricent M."/>
            <person name="Dorje P."/>
            <person name="Dorjee K."/>
            <person name="Dupes A."/>
            <person name="Elong R."/>
            <person name="Falk J."/>
            <person name="Farina A."/>
            <person name="Faro S."/>
            <person name="Ferguson D."/>
            <person name="Fisher S."/>
            <person name="Foley C.D."/>
            <person name="Franke A."/>
            <person name="Friedrich D."/>
            <person name="Gadbois L."/>
            <person name="Gearin G."/>
            <person name="Gearin C.R."/>
            <person name="Giannoukos G."/>
            <person name="Goode T."/>
            <person name="Graham J."/>
            <person name="Grandbois E."/>
            <person name="Grewal S."/>
            <person name="Gyaltsen K."/>
            <person name="Hafez N."/>
            <person name="Hagos B."/>
            <person name="Hall J."/>
            <person name="Henson C."/>
            <person name="Hollinger A."/>
            <person name="Honan T."/>
            <person name="Huard M.D."/>
            <person name="Hughes L."/>
            <person name="Hurhula B."/>
            <person name="Husby M.E."/>
            <person name="Kamat A."/>
            <person name="Kanga B."/>
            <person name="Kashin S."/>
            <person name="Khazanovich D."/>
            <person name="Kisner P."/>
            <person name="Lance K."/>
            <person name="Lara M."/>
            <person name="Lee W."/>
            <person name="Lennon N."/>
            <person name="Letendre F."/>
            <person name="LeVine R."/>
            <person name="Lipovsky A."/>
            <person name="Liu X."/>
            <person name="Liu J."/>
            <person name="Liu S."/>
            <person name="Lokyitsang T."/>
            <person name="Lokyitsang Y."/>
            <person name="Lubonja R."/>
            <person name="Lui A."/>
            <person name="MacDonald P."/>
            <person name="Magnisalis V."/>
            <person name="Maru K."/>
            <person name="Matthews C."/>
            <person name="McCusker W."/>
            <person name="McDonough S."/>
            <person name="Mehta T."/>
            <person name="Meldrim J."/>
            <person name="Meneus L."/>
            <person name="Mihai O."/>
            <person name="Mihalev A."/>
            <person name="Mihova T."/>
            <person name="Mittelman R."/>
            <person name="Mlenga V."/>
            <person name="Montmayeur A."/>
            <person name="Mulrain L."/>
            <person name="Navidi A."/>
            <person name="Naylor J."/>
            <person name="Negash T."/>
            <person name="Nguyen T."/>
            <person name="Nguyen N."/>
            <person name="Nicol R."/>
            <person name="Norbu C."/>
            <person name="Norbu N."/>
            <person name="Novod N."/>
            <person name="O'Neill B."/>
            <person name="Osman S."/>
            <person name="Markiewicz E."/>
            <person name="Oyono O.L."/>
            <person name="Patti C."/>
            <person name="Phunkhang P."/>
            <person name="Pierre F."/>
            <person name="Priest M."/>
            <person name="Raghuraman S."/>
            <person name="Rege F."/>
            <person name="Reyes R."/>
            <person name="Rise C."/>
            <person name="Rogov P."/>
            <person name="Ross K."/>
            <person name="Ryan E."/>
            <person name="Settipalli S."/>
            <person name="Shea T."/>
            <person name="Sherpa N."/>
            <person name="Shi L."/>
            <person name="Shih D."/>
            <person name="Sparrow T."/>
            <person name="Spaulding J."/>
            <person name="Stalker J."/>
            <person name="Stange-Thomann N."/>
            <person name="Stavropoulos S."/>
            <person name="Stone C."/>
            <person name="Strader C."/>
            <person name="Tesfaye S."/>
            <person name="Thomson T."/>
            <person name="Thoulutsang Y."/>
            <person name="Thoulutsang D."/>
            <person name="Topham K."/>
            <person name="Topping I."/>
            <person name="Tsamla T."/>
            <person name="Vassiliev H."/>
            <person name="Vo A."/>
            <person name="Wangchuk T."/>
            <person name="Wangdi T."/>
            <person name="Weiand M."/>
            <person name="Wilkinson J."/>
            <person name="Wilson A."/>
            <person name="Yadav S."/>
            <person name="Young G."/>
            <person name="Yu Q."/>
            <person name="Zembek L."/>
            <person name="Zhong D."/>
            <person name="Zimmer A."/>
            <person name="Zwirko Z."/>
            <person name="Jaffe D.B."/>
            <person name="Alvarez P."/>
            <person name="Brockman W."/>
            <person name="Butler J."/>
            <person name="Chin C."/>
            <person name="Gnerre S."/>
            <person name="Grabherr M."/>
            <person name="Kleber M."/>
            <person name="Mauceli E."/>
            <person name="MacCallum I."/>
        </authorList>
    </citation>
    <scope>NUCLEOTIDE SEQUENCE [LARGE SCALE GENOMIC DNA]</scope>
    <source>
        <strain evidence="14">Tai18E2 / Tucson 14021-0261.01</strain>
    </source>
</reference>
<dbReference type="PANTHER" id="PTHR24276:SF91">
    <property type="entry name" value="AT26814P-RELATED"/>
    <property type="match status" value="1"/>
</dbReference>
<evidence type="ECO:0000256" key="1">
    <source>
        <dbReference type="ARBA" id="ARBA00004239"/>
    </source>
</evidence>
<dbReference type="OrthoDB" id="6380398at2759"/>
<feature type="domain" description="Peptidase S1" evidence="12">
    <location>
        <begin position="23"/>
        <end position="241"/>
    </location>
</feature>
<dbReference type="SUPFAM" id="SSF50494">
    <property type="entry name" value="Trypsin-like serine proteases"/>
    <property type="match status" value="1"/>
</dbReference>
<dbReference type="eggNOG" id="KOG3627">
    <property type="taxonomic scope" value="Eukaryota"/>
</dbReference>
<dbReference type="InterPro" id="IPR050430">
    <property type="entry name" value="Peptidase_S1"/>
</dbReference>
<comment type="similarity">
    <text evidence="2">Belongs to the peptidase S1 family.</text>
</comment>
<dbReference type="InterPro" id="IPR043504">
    <property type="entry name" value="Peptidase_S1_PA_chymotrypsin"/>
</dbReference>
<dbReference type="GO" id="GO:0004252">
    <property type="term" value="F:serine-type endopeptidase activity"/>
    <property type="evidence" value="ECO:0007669"/>
    <property type="project" value="UniProtKB-EC"/>
</dbReference>
<evidence type="ECO:0000256" key="11">
    <source>
        <dbReference type="SAM" id="SignalP"/>
    </source>
</evidence>
<feature type="chain" id="PRO_5002819098" description="trypsin" evidence="11">
    <location>
        <begin position="23"/>
        <end position="256"/>
    </location>
</feature>
<evidence type="ECO:0000256" key="10">
    <source>
        <dbReference type="ARBA" id="ARBA00038868"/>
    </source>
</evidence>
<dbReference type="GO" id="GO:0005576">
    <property type="term" value="C:extracellular region"/>
    <property type="evidence" value="ECO:0007669"/>
    <property type="project" value="UniProtKB-SubCell"/>
</dbReference>
<keyword evidence="8" id="KW-1015">Disulfide bond</keyword>
<dbReference type="HOGENOM" id="CLU_006842_7_1_1"/>
<evidence type="ECO:0000313" key="13">
    <source>
        <dbReference type="EMBL" id="EDX00833.1"/>
    </source>
</evidence>
<evidence type="ECO:0000256" key="4">
    <source>
        <dbReference type="ARBA" id="ARBA00022729"/>
    </source>
</evidence>
<evidence type="ECO:0000256" key="5">
    <source>
        <dbReference type="ARBA" id="ARBA00022801"/>
    </source>
</evidence>
<accession>B4PX47</accession>
<dbReference type="PhylomeDB" id="B4PX47"/>
<keyword evidence="3" id="KW-0645">Protease</keyword>
<evidence type="ECO:0000256" key="6">
    <source>
        <dbReference type="ARBA" id="ARBA00022825"/>
    </source>
</evidence>
<comment type="catalytic activity">
    <reaction evidence="9">
        <text>Preferential cleavage: Arg-|-Xaa, Lys-|-Xaa.</text>
        <dbReference type="EC" id="3.4.21.4"/>
    </reaction>
</comment>
<keyword evidence="5 13" id="KW-0378">Hydrolase</keyword>
<sequence length="256" mass="28272">MAAAVESLQLVLLAIAVRWGDALHQGAPVQQQSYGYVMQIYGPKFLAAGSLFSARYVLTVAHCFRRNTKPEELTVRAGYEWIAWEYRDRPVAGLLRHPKFSPLTLRNDIAVLKVKAAILHSRKIKYIGLCSKPLSHKTSAQPQEVAGWSLMHINQPLKAISVQVEPDKNCGHWFPQLPGGVTCVATPKGEGLCYGDSGDPLVSGGEVCGLAIAFRKCGDRRYPALFTDVHYHRAFIAQAVLTLDRELLKKPRGRVG</sequence>
<keyword evidence="4 11" id="KW-0732">Signal</keyword>
<dbReference type="PRINTS" id="PR00722">
    <property type="entry name" value="CHYMOTRYPSIN"/>
</dbReference>
<proteinExistence type="inferred from homology"/>
<evidence type="ECO:0000256" key="2">
    <source>
        <dbReference type="ARBA" id="ARBA00007664"/>
    </source>
</evidence>
<keyword evidence="6" id="KW-0720">Serine protease</keyword>
<dbReference type="PANTHER" id="PTHR24276">
    <property type="entry name" value="POLYSERASE-RELATED"/>
    <property type="match status" value="1"/>
</dbReference>